<evidence type="ECO:0000313" key="1">
    <source>
        <dbReference type="EMBL" id="CAF0729276.1"/>
    </source>
</evidence>
<dbReference type="EMBL" id="CAJNOL010000006">
    <property type="protein sequence ID" value="CAF0731785.1"/>
    <property type="molecule type" value="Genomic_DNA"/>
</dbReference>
<evidence type="ECO:0000313" key="9">
    <source>
        <dbReference type="EMBL" id="CAF3740364.1"/>
    </source>
</evidence>
<dbReference type="EMBL" id="CAJNOU010000012">
    <property type="protein sequence ID" value="CAF0803006.1"/>
    <property type="molecule type" value="Genomic_DNA"/>
</dbReference>
<dbReference type="EMBL" id="CAJOBD010000054">
    <property type="protein sequence ID" value="CAF3555446.1"/>
    <property type="molecule type" value="Genomic_DNA"/>
</dbReference>
<sequence length="93" mass="10505">MSCALECKTCQQDNPDCLLADNVEIRQCENDNDRCFTWFDRTGSGISVQRDCISTDTADYKMIKRLIGTKDSGCVKRINGLDCFTFCSLNKCN</sequence>
<evidence type="ECO:0000313" key="3">
    <source>
        <dbReference type="EMBL" id="CAF0731785.1"/>
    </source>
</evidence>
<dbReference type="Proteomes" id="UP000663882">
    <property type="component" value="Unassembled WGS sequence"/>
</dbReference>
<evidence type="ECO:0000313" key="8">
    <source>
        <dbReference type="EMBL" id="CAF3555446.1"/>
    </source>
</evidence>
<dbReference type="EMBL" id="CAJNOO010000029">
    <property type="protein sequence ID" value="CAF0755080.1"/>
    <property type="molecule type" value="Genomic_DNA"/>
</dbReference>
<comment type="caution">
    <text evidence="5">The sequence shown here is derived from an EMBL/GenBank/DDBJ whole genome shotgun (WGS) entry which is preliminary data.</text>
</comment>
<proteinExistence type="predicted"/>
<dbReference type="Proteomes" id="UP000663889">
    <property type="component" value="Unassembled WGS sequence"/>
</dbReference>
<dbReference type="EMBL" id="CAJOBE010001398">
    <property type="protein sequence ID" value="CAF3740364.1"/>
    <property type="molecule type" value="Genomic_DNA"/>
</dbReference>
<dbReference type="AlphaFoldDB" id="A0A813T292"/>
<dbReference type="Proteomes" id="UP000663836">
    <property type="component" value="Unassembled WGS sequence"/>
</dbReference>
<dbReference type="Proteomes" id="UP000663823">
    <property type="component" value="Unassembled WGS sequence"/>
</dbReference>
<keyword evidence="10" id="KW-1185">Reference proteome</keyword>
<dbReference type="EMBL" id="CAJNOT010000240">
    <property type="protein sequence ID" value="CAF0908272.1"/>
    <property type="molecule type" value="Genomic_DNA"/>
</dbReference>
<evidence type="ECO:0000313" key="7">
    <source>
        <dbReference type="EMBL" id="CAF3486597.1"/>
    </source>
</evidence>
<protein>
    <submittedName>
        <fullName evidence="5">Uncharacterized protein</fullName>
    </submittedName>
</protein>
<gene>
    <name evidence="9" type="ORF">FNK824_LOCUS11640</name>
    <name evidence="8" type="ORF">JBS370_LOCUS1566</name>
    <name evidence="2" type="ORF">JXQ802_LOCUS446</name>
    <name evidence="3" type="ORF">JXQ802_LOCUS549</name>
    <name evidence="7" type="ORF">OTI717_LOCUS860</name>
    <name evidence="1" type="ORF">PYM288_LOCUS826</name>
    <name evidence="4" type="ORF">RFH988_LOCUS1520</name>
    <name evidence="5" type="ORF">SEV965_LOCUS724</name>
    <name evidence="6" type="ORF">ZHD862_LOCUS7753</name>
</gene>
<dbReference type="OrthoDB" id="10003611at2759"/>
<evidence type="ECO:0000313" key="2">
    <source>
        <dbReference type="EMBL" id="CAF0730381.1"/>
    </source>
</evidence>
<evidence type="ECO:0000313" key="5">
    <source>
        <dbReference type="EMBL" id="CAF0803006.1"/>
    </source>
</evidence>
<organism evidence="5 11">
    <name type="scientific">Rotaria sordida</name>
    <dbReference type="NCBI Taxonomy" id="392033"/>
    <lineage>
        <taxon>Eukaryota</taxon>
        <taxon>Metazoa</taxon>
        <taxon>Spiralia</taxon>
        <taxon>Gnathifera</taxon>
        <taxon>Rotifera</taxon>
        <taxon>Eurotatoria</taxon>
        <taxon>Bdelloidea</taxon>
        <taxon>Philodinida</taxon>
        <taxon>Philodinidae</taxon>
        <taxon>Rotaria</taxon>
    </lineage>
</organism>
<dbReference type="EMBL" id="CAJOAX010000032">
    <property type="protein sequence ID" value="CAF3486597.1"/>
    <property type="molecule type" value="Genomic_DNA"/>
</dbReference>
<evidence type="ECO:0000313" key="11">
    <source>
        <dbReference type="Proteomes" id="UP000663889"/>
    </source>
</evidence>
<accession>A0A813T292</accession>
<evidence type="ECO:0000313" key="10">
    <source>
        <dbReference type="Proteomes" id="UP000663870"/>
    </source>
</evidence>
<dbReference type="Proteomes" id="UP000663864">
    <property type="component" value="Unassembled WGS sequence"/>
</dbReference>
<dbReference type="EMBL" id="CAJNOL010000005">
    <property type="protein sequence ID" value="CAF0730381.1"/>
    <property type="molecule type" value="Genomic_DNA"/>
</dbReference>
<name>A0A813T292_9BILA</name>
<evidence type="ECO:0000313" key="6">
    <source>
        <dbReference type="EMBL" id="CAF0908272.1"/>
    </source>
</evidence>
<dbReference type="Proteomes" id="UP000663870">
    <property type="component" value="Unassembled WGS sequence"/>
</dbReference>
<dbReference type="EMBL" id="CAJNOH010000004">
    <property type="protein sequence ID" value="CAF0729276.1"/>
    <property type="molecule type" value="Genomic_DNA"/>
</dbReference>
<dbReference type="Proteomes" id="UP000663874">
    <property type="component" value="Unassembled WGS sequence"/>
</dbReference>
<dbReference type="Proteomes" id="UP000663854">
    <property type="component" value="Unassembled WGS sequence"/>
</dbReference>
<evidence type="ECO:0000313" key="4">
    <source>
        <dbReference type="EMBL" id="CAF0755080.1"/>
    </source>
</evidence>
<reference evidence="5" key="1">
    <citation type="submission" date="2021-02" db="EMBL/GenBank/DDBJ databases">
        <authorList>
            <person name="Nowell W R."/>
        </authorList>
    </citation>
    <scope>NUCLEOTIDE SEQUENCE</scope>
</reference>